<reference evidence="1 2" key="1">
    <citation type="submission" date="2019-04" db="EMBL/GenBank/DDBJ databases">
        <authorList>
            <consortium name="Pathogen Informatics"/>
        </authorList>
    </citation>
    <scope>NUCLEOTIDE SEQUENCE [LARGE SCALE GENOMIC DNA]</scope>
    <source>
        <strain evidence="1 2">NCTC9185</strain>
    </source>
</reference>
<evidence type="ECO:0000313" key="2">
    <source>
        <dbReference type="Proteomes" id="UP000339249"/>
    </source>
</evidence>
<dbReference type="EMBL" id="CABDVU010000001">
    <property type="protein sequence ID" value="VTN15489.1"/>
    <property type="molecule type" value="Genomic_DNA"/>
</dbReference>
<proteinExistence type="predicted"/>
<organism evidence="1 2">
    <name type="scientific">Raoultella terrigena</name>
    <name type="common">Klebsiella terrigena</name>
    <dbReference type="NCBI Taxonomy" id="577"/>
    <lineage>
        <taxon>Bacteria</taxon>
        <taxon>Pseudomonadati</taxon>
        <taxon>Pseudomonadota</taxon>
        <taxon>Gammaproteobacteria</taxon>
        <taxon>Enterobacterales</taxon>
        <taxon>Enterobacteriaceae</taxon>
        <taxon>Klebsiella/Raoultella group</taxon>
        <taxon>Raoultella</taxon>
    </lineage>
</organism>
<dbReference type="AlphaFoldDB" id="A0A4U9D9N8"/>
<gene>
    <name evidence="1" type="ORF">NCTC9185_07577</name>
</gene>
<evidence type="ECO:0000313" key="1">
    <source>
        <dbReference type="EMBL" id="VTN15489.1"/>
    </source>
</evidence>
<dbReference type="PROSITE" id="PS51257">
    <property type="entry name" value="PROKAR_LIPOPROTEIN"/>
    <property type="match status" value="1"/>
</dbReference>
<sequence length="55" mass="6051">MAASKSNKQFTRNLASAGFFYACNFPPPEVTVLVAFFISITTPSVTTEVRDYENA</sequence>
<accession>A0A4U9D9N8</accession>
<name>A0A4U9D9N8_RAOTE</name>
<protein>
    <submittedName>
        <fullName evidence="1">Uncharacterized protein</fullName>
    </submittedName>
</protein>
<dbReference type="Proteomes" id="UP000339249">
    <property type="component" value="Unassembled WGS sequence"/>
</dbReference>